<comment type="caution">
    <text evidence="16">The sequence shown here is derived from an EMBL/GenBank/DDBJ whole genome shotgun (WGS) entry which is preliminary data.</text>
</comment>
<keyword evidence="11 13" id="KW-0411">Iron-sulfur</keyword>
<dbReference type="InterPro" id="IPR010722">
    <property type="entry name" value="BATS_dom"/>
</dbReference>
<comment type="subunit">
    <text evidence="13">Homodimer.</text>
</comment>
<dbReference type="InterPro" id="IPR024177">
    <property type="entry name" value="Biotin_synthase"/>
</dbReference>
<keyword evidence="9 13" id="KW-0093">Biotin biosynthesis</keyword>
<evidence type="ECO:0000256" key="1">
    <source>
        <dbReference type="ARBA" id="ARBA00004942"/>
    </source>
</evidence>
<dbReference type="FunFam" id="3.20.20.70:FF:000011">
    <property type="entry name" value="Biotin synthase"/>
    <property type="match status" value="1"/>
</dbReference>
<comment type="cofactor">
    <cofactor evidence="13 14">
        <name>[4Fe-4S] cluster</name>
        <dbReference type="ChEBI" id="CHEBI:49883"/>
    </cofactor>
    <text evidence="13 14">Binds 1 [4Fe-4S] cluster. The cluster is coordinated with 3 cysteines and an exchangeable S-adenosyl-L-methionine.</text>
</comment>
<evidence type="ECO:0000256" key="7">
    <source>
        <dbReference type="ARBA" id="ARBA00022714"/>
    </source>
</evidence>
<reference evidence="16 17" key="1">
    <citation type="submission" date="2016-03" db="EMBL/GenBank/DDBJ databases">
        <title>Niastella vici sp. nov., isolated from farmland soil.</title>
        <authorList>
            <person name="Chen L."/>
            <person name="Wang D."/>
            <person name="Yang S."/>
            <person name="Wang G."/>
        </authorList>
    </citation>
    <scope>NUCLEOTIDE SEQUENCE [LARGE SCALE GENOMIC DNA]</scope>
    <source>
        <strain evidence="16 17">DJ57</strain>
    </source>
</reference>
<evidence type="ECO:0000256" key="12">
    <source>
        <dbReference type="ARBA" id="ARBA00051157"/>
    </source>
</evidence>
<dbReference type="GO" id="GO:0004076">
    <property type="term" value="F:biotin synthase activity"/>
    <property type="evidence" value="ECO:0007669"/>
    <property type="project" value="UniProtKB-UniRule"/>
</dbReference>
<feature type="binding site" evidence="13 14">
    <location>
        <position position="52"/>
    </location>
    <ligand>
        <name>[4Fe-4S] cluster</name>
        <dbReference type="ChEBI" id="CHEBI:49883"/>
        <note>4Fe-4S-S-AdoMet</note>
    </ligand>
</feature>
<keyword evidence="7 13" id="KW-0001">2Fe-2S</keyword>
<dbReference type="SMART" id="SM00729">
    <property type="entry name" value="Elp3"/>
    <property type="match status" value="1"/>
</dbReference>
<organism evidence="16 17">
    <name type="scientific">Niastella vici</name>
    <dbReference type="NCBI Taxonomy" id="1703345"/>
    <lineage>
        <taxon>Bacteria</taxon>
        <taxon>Pseudomonadati</taxon>
        <taxon>Bacteroidota</taxon>
        <taxon>Chitinophagia</taxon>
        <taxon>Chitinophagales</taxon>
        <taxon>Chitinophagaceae</taxon>
        <taxon>Niastella</taxon>
    </lineage>
</organism>
<feature type="binding site" evidence="13 14">
    <location>
        <position position="260"/>
    </location>
    <ligand>
        <name>[2Fe-2S] cluster</name>
        <dbReference type="ChEBI" id="CHEBI:190135"/>
    </ligand>
</feature>
<feature type="binding site" evidence="13 14">
    <location>
        <position position="128"/>
    </location>
    <ligand>
        <name>[2Fe-2S] cluster</name>
        <dbReference type="ChEBI" id="CHEBI:190135"/>
    </ligand>
</feature>
<comment type="function">
    <text evidence="13">Catalyzes the conversion of dethiobiotin (DTB) to biotin by the insertion of a sulfur atom into dethiobiotin via a radical-based mechanism.</text>
</comment>
<sequence>MIRNDWTIEEIQEIYNSPLLELIYRAASTHRQYNNTGEVQVCTLLSIKTGGCSEDCAYCPQAARYNTGVNVHPLMQKDQVLEYAAKAKAAGSTRFCMGAAWREVRDNRDFDRVIDMVKGVNEMGMEVCCTLGMLTESQAQKLADAGLYAYNHNLDTSKEYYKEIISTRTYTDRLDTLDNVRKAGISVCCGGIVGLGETHADRIKMLHTLSTMPEHPESVPINALVAVQGTPLENNQKVDVWDMVKMIATARILMPKAMVRLSAGRATMSVSDQALCFMAGANSIFTGEKLLTTPNPTFDEDKAMFEMLGLTPREAFKDEKELVG</sequence>
<evidence type="ECO:0000256" key="11">
    <source>
        <dbReference type="ARBA" id="ARBA00023014"/>
    </source>
</evidence>
<dbReference type="GO" id="GO:0051539">
    <property type="term" value="F:4 iron, 4 sulfur cluster binding"/>
    <property type="evidence" value="ECO:0007669"/>
    <property type="project" value="UniProtKB-KW"/>
</dbReference>
<comment type="cofactor">
    <cofactor evidence="14">
        <name>[2Fe-2S] cluster</name>
        <dbReference type="ChEBI" id="CHEBI:190135"/>
    </cofactor>
    <text evidence="14">Binds 1 [2Fe-2S] cluster. The cluster is coordinated with 3 cysteines and 1 arginine.</text>
</comment>
<evidence type="ECO:0000256" key="8">
    <source>
        <dbReference type="ARBA" id="ARBA00022723"/>
    </source>
</evidence>
<evidence type="ECO:0000256" key="14">
    <source>
        <dbReference type="PIRSR" id="PIRSR001619-1"/>
    </source>
</evidence>
<evidence type="ECO:0000256" key="3">
    <source>
        <dbReference type="ARBA" id="ARBA00012236"/>
    </source>
</evidence>
<dbReference type="GO" id="GO:0009102">
    <property type="term" value="P:biotin biosynthetic process"/>
    <property type="evidence" value="ECO:0007669"/>
    <property type="project" value="UniProtKB-UniRule"/>
</dbReference>
<keyword evidence="6 13" id="KW-0949">S-adenosyl-L-methionine</keyword>
<dbReference type="EMBL" id="LVYD01000002">
    <property type="protein sequence ID" value="OQP66489.1"/>
    <property type="molecule type" value="Genomic_DNA"/>
</dbReference>
<dbReference type="InterPro" id="IPR013785">
    <property type="entry name" value="Aldolase_TIM"/>
</dbReference>
<comment type="pathway">
    <text evidence="1 13">Cofactor biosynthesis; biotin biosynthesis; biotin from 7,8-diaminononanoate: step 2/2.</text>
</comment>
<dbReference type="GO" id="GO:0005506">
    <property type="term" value="F:iron ion binding"/>
    <property type="evidence" value="ECO:0007669"/>
    <property type="project" value="UniProtKB-UniRule"/>
</dbReference>
<proteinExistence type="inferred from homology"/>
<dbReference type="GO" id="GO:0051537">
    <property type="term" value="F:2 iron, 2 sulfur cluster binding"/>
    <property type="evidence" value="ECO:0007669"/>
    <property type="project" value="UniProtKB-KW"/>
</dbReference>
<evidence type="ECO:0000256" key="13">
    <source>
        <dbReference type="HAMAP-Rule" id="MF_01694"/>
    </source>
</evidence>
<dbReference type="PANTHER" id="PTHR22976">
    <property type="entry name" value="BIOTIN SYNTHASE"/>
    <property type="match status" value="1"/>
</dbReference>
<keyword evidence="5 13" id="KW-0808">Transferase</keyword>
<evidence type="ECO:0000256" key="6">
    <source>
        <dbReference type="ARBA" id="ARBA00022691"/>
    </source>
</evidence>
<evidence type="ECO:0000256" key="2">
    <source>
        <dbReference type="ARBA" id="ARBA00010765"/>
    </source>
</evidence>
<dbReference type="SUPFAM" id="SSF102114">
    <property type="entry name" value="Radical SAM enzymes"/>
    <property type="match status" value="1"/>
</dbReference>
<feature type="domain" description="Radical SAM core" evidence="15">
    <location>
        <begin position="37"/>
        <end position="265"/>
    </location>
</feature>
<dbReference type="EC" id="2.8.1.6" evidence="3 13"/>
<dbReference type="Proteomes" id="UP000192796">
    <property type="component" value="Unassembled WGS sequence"/>
</dbReference>
<dbReference type="NCBIfam" id="TIGR00433">
    <property type="entry name" value="bioB"/>
    <property type="match status" value="1"/>
</dbReference>
<evidence type="ECO:0000256" key="5">
    <source>
        <dbReference type="ARBA" id="ARBA00022679"/>
    </source>
</evidence>
<dbReference type="Pfam" id="PF04055">
    <property type="entry name" value="Radical_SAM"/>
    <property type="match status" value="1"/>
</dbReference>
<evidence type="ECO:0000256" key="4">
    <source>
        <dbReference type="ARBA" id="ARBA00022485"/>
    </source>
</evidence>
<dbReference type="RefSeq" id="WP_081145429.1">
    <property type="nucleotide sequence ID" value="NZ_LVYD01000002.1"/>
</dbReference>
<feature type="binding site" evidence="13 14">
    <location>
        <position position="56"/>
    </location>
    <ligand>
        <name>[4Fe-4S] cluster</name>
        <dbReference type="ChEBI" id="CHEBI:49883"/>
        <note>4Fe-4S-S-AdoMet</note>
    </ligand>
</feature>
<dbReference type="HAMAP" id="MF_01694">
    <property type="entry name" value="BioB"/>
    <property type="match status" value="1"/>
</dbReference>
<dbReference type="UniPathway" id="UPA00078">
    <property type="reaction ID" value="UER00162"/>
</dbReference>
<feature type="binding site" evidence="13 14">
    <location>
        <position position="188"/>
    </location>
    <ligand>
        <name>[2Fe-2S] cluster</name>
        <dbReference type="ChEBI" id="CHEBI:190135"/>
    </ligand>
</feature>
<dbReference type="InterPro" id="IPR002684">
    <property type="entry name" value="Biotin_synth/BioAB"/>
</dbReference>
<comment type="cofactor">
    <cofactor evidence="13">
        <name>[2Fe-2S] cluster</name>
        <dbReference type="ChEBI" id="CHEBI:190135"/>
    </cofactor>
    <text evidence="13">Binds 1 [2Fe-2S] cluster. The cluster is coordinated with 3 cysteines and 1 arginine.</text>
</comment>
<keyword evidence="10 13" id="KW-0408">Iron</keyword>
<dbReference type="InterPro" id="IPR058240">
    <property type="entry name" value="rSAM_sf"/>
</dbReference>
<evidence type="ECO:0000256" key="9">
    <source>
        <dbReference type="ARBA" id="ARBA00022756"/>
    </source>
</evidence>
<dbReference type="OrthoDB" id="9786826at2"/>
<dbReference type="CDD" id="cd01335">
    <property type="entry name" value="Radical_SAM"/>
    <property type="match status" value="1"/>
</dbReference>
<dbReference type="InterPro" id="IPR007197">
    <property type="entry name" value="rSAM"/>
</dbReference>
<dbReference type="InterPro" id="IPR006638">
    <property type="entry name" value="Elp3/MiaA/NifB-like_rSAM"/>
</dbReference>
<keyword evidence="17" id="KW-1185">Reference proteome</keyword>
<dbReference type="SFLD" id="SFLDS00029">
    <property type="entry name" value="Radical_SAM"/>
    <property type="match status" value="1"/>
</dbReference>
<dbReference type="Gene3D" id="3.20.20.70">
    <property type="entry name" value="Aldolase class I"/>
    <property type="match status" value="1"/>
</dbReference>
<gene>
    <name evidence="13" type="primary">bioB</name>
    <name evidence="16" type="ORF">A3860_13445</name>
</gene>
<keyword evidence="8 13" id="KW-0479">Metal-binding</keyword>
<dbReference type="PANTHER" id="PTHR22976:SF2">
    <property type="entry name" value="BIOTIN SYNTHASE, MITOCHONDRIAL"/>
    <property type="match status" value="1"/>
</dbReference>
<feature type="binding site" evidence="13 14">
    <location>
        <position position="59"/>
    </location>
    <ligand>
        <name>[4Fe-4S] cluster</name>
        <dbReference type="ChEBI" id="CHEBI:49883"/>
        <note>4Fe-4S-S-AdoMet</note>
    </ligand>
</feature>
<comment type="catalytic activity">
    <reaction evidence="12 13">
        <text>(4R,5S)-dethiobiotin + (sulfur carrier)-SH + 2 reduced [2Fe-2S]-[ferredoxin] + 2 S-adenosyl-L-methionine = (sulfur carrier)-H + biotin + 2 5'-deoxyadenosine + 2 L-methionine + 2 oxidized [2Fe-2S]-[ferredoxin]</text>
        <dbReference type="Rhea" id="RHEA:22060"/>
        <dbReference type="Rhea" id="RHEA-COMP:10000"/>
        <dbReference type="Rhea" id="RHEA-COMP:10001"/>
        <dbReference type="Rhea" id="RHEA-COMP:14737"/>
        <dbReference type="Rhea" id="RHEA-COMP:14739"/>
        <dbReference type="ChEBI" id="CHEBI:17319"/>
        <dbReference type="ChEBI" id="CHEBI:29917"/>
        <dbReference type="ChEBI" id="CHEBI:33737"/>
        <dbReference type="ChEBI" id="CHEBI:33738"/>
        <dbReference type="ChEBI" id="CHEBI:57586"/>
        <dbReference type="ChEBI" id="CHEBI:57844"/>
        <dbReference type="ChEBI" id="CHEBI:59789"/>
        <dbReference type="ChEBI" id="CHEBI:64428"/>
        <dbReference type="ChEBI" id="CHEBI:149473"/>
        <dbReference type="EC" id="2.8.1.6"/>
    </reaction>
</comment>
<dbReference type="Pfam" id="PF06968">
    <property type="entry name" value="BATS"/>
    <property type="match status" value="1"/>
</dbReference>
<dbReference type="AlphaFoldDB" id="A0A1V9G768"/>
<feature type="binding site" evidence="13 14">
    <location>
        <position position="96"/>
    </location>
    <ligand>
        <name>[2Fe-2S] cluster</name>
        <dbReference type="ChEBI" id="CHEBI:190135"/>
    </ligand>
</feature>
<comment type="similarity">
    <text evidence="2 13">Belongs to the radical SAM superfamily. Biotin synthase family.</text>
</comment>
<dbReference type="PIRSF" id="PIRSF001619">
    <property type="entry name" value="Biotin_synth"/>
    <property type="match status" value="1"/>
</dbReference>
<dbReference type="SMART" id="SM00876">
    <property type="entry name" value="BATS"/>
    <property type="match status" value="1"/>
</dbReference>
<dbReference type="SFLD" id="SFLDG01060">
    <property type="entry name" value="BATS_domain_containing"/>
    <property type="match status" value="1"/>
</dbReference>
<accession>A0A1V9G768</accession>
<keyword evidence="4 13" id="KW-0004">4Fe-4S</keyword>
<evidence type="ECO:0000259" key="15">
    <source>
        <dbReference type="PROSITE" id="PS51918"/>
    </source>
</evidence>
<evidence type="ECO:0000256" key="10">
    <source>
        <dbReference type="ARBA" id="ARBA00023004"/>
    </source>
</evidence>
<evidence type="ECO:0000313" key="16">
    <source>
        <dbReference type="EMBL" id="OQP66489.1"/>
    </source>
</evidence>
<evidence type="ECO:0000313" key="17">
    <source>
        <dbReference type="Proteomes" id="UP000192796"/>
    </source>
</evidence>
<dbReference type="STRING" id="1703345.A3860_13445"/>
<dbReference type="SFLD" id="SFLDG01278">
    <property type="entry name" value="biotin_synthase_like"/>
    <property type="match status" value="1"/>
</dbReference>
<protein>
    <recommendedName>
        <fullName evidence="3 13">Biotin synthase</fullName>
        <ecNumber evidence="3 13">2.8.1.6</ecNumber>
    </recommendedName>
</protein>
<name>A0A1V9G768_9BACT</name>
<dbReference type="PROSITE" id="PS51918">
    <property type="entry name" value="RADICAL_SAM"/>
    <property type="match status" value="1"/>
</dbReference>
<dbReference type="SFLD" id="SFLDF00272">
    <property type="entry name" value="biotin_synthase"/>
    <property type="match status" value="1"/>
</dbReference>